<evidence type="ECO:0000313" key="2">
    <source>
        <dbReference type="Proteomes" id="UP001163046"/>
    </source>
</evidence>
<dbReference type="SUPFAM" id="SSF50978">
    <property type="entry name" value="WD40 repeat-like"/>
    <property type="match status" value="1"/>
</dbReference>
<dbReference type="Gene3D" id="2.130.10.10">
    <property type="entry name" value="YVTN repeat-like/Quinoprotein amine dehydrogenase"/>
    <property type="match status" value="1"/>
</dbReference>
<reference evidence="1" key="1">
    <citation type="submission" date="2023-01" db="EMBL/GenBank/DDBJ databases">
        <title>Genome assembly of the deep-sea coral Lophelia pertusa.</title>
        <authorList>
            <person name="Herrera S."/>
            <person name="Cordes E."/>
        </authorList>
    </citation>
    <scope>NUCLEOTIDE SEQUENCE</scope>
    <source>
        <strain evidence="1">USNM1676648</strain>
        <tissue evidence="1">Polyp</tissue>
    </source>
</reference>
<dbReference type="AlphaFoldDB" id="A0A9W9YCV1"/>
<protein>
    <submittedName>
        <fullName evidence="1">Regulation of transcription factor catabolic process</fullName>
    </submittedName>
</protein>
<comment type="caution">
    <text evidence="1">The sequence shown here is derived from an EMBL/GenBank/DDBJ whole genome shotgun (WGS) entry which is preliminary data.</text>
</comment>
<evidence type="ECO:0000313" key="1">
    <source>
        <dbReference type="EMBL" id="KAJ7333901.1"/>
    </source>
</evidence>
<dbReference type="InterPro" id="IPR015943">
    <property type="entry name" value="WD40/YVTN_repeat-like_dom_sf"/>
</dbReference>
<dbReference type="EMBL" id="MU827785">
    <property type="protein sequence ID" value="KAJ7333901.1"/>
    <property type="molecule type" value="Genomic_DNA"/>
</dbReference>
<dbReference type="InterPro" id="IPR036322">
    <property type="entry name" value="WD40_repeat_dom_sf"/>
</dbReference>
<dbReference type="OrthoDB" id="190105at2759"/>
<proteinExistence type="predicted"/>
<sequence length="272" mass="29433">MDRANWKGFVRGSILEERELRRNWKERICKLSSLEFERGGSLCAVAVHENLICSGYSSGAVVIWEGDGKNILRFRELITTVDTQGQKPQVSSIAVHNTLCAVGFDNGDVCTWHTSLSLSPLCHCRCEGSVKSVLLAASGPPAFAAMTDHELKVQMSDSNGQWTCLESRNYEDKIGHAMFIPSSASGSSTEHVAIATQDTVSVVAPGKGLLSTLDHVIGGKLSCMDCTADRLALGVGSYGYGTLGNKVRLYCLETTKMISILGSHYARSRVLI</sequence>
<organism evidence="1 2">
    <name type="scientific">Desmophyllum pertusum</name>
    <dbReference type="NCBI Taxonomy" id="174260"/>
    <lineage>
        <taxon>Eukaryota</taxon>
        <taxon>Metazoa</taxon>
        <taxon>Cnidaria</taxon>
        <taxon>Anthozoa</taxon>
        <taxon>Hexacorallia</taxon>
        <taxon>Scleractinia</taxon>
        <taxon>Caryophylliina</taxon>
        <taxon>Caryophylliidae</taxon>
        <taxon>Desmophyllum</taxon>
    </lineage>
</organism>
<keyword evidence="2" id="KW-1185">Reference proteome</keyword>
<accession>A0A9W9YCV1</accession>
<gene>
    <name evidence="1" type="primary">FBXW8_2</name>
    <name evidence="1" type="ORF">OS493_015994</name>
</gene>
<dbReference type="Proteomes" id="UP001163046">
    <property type="component" value="Unassembled WGS sequence"/>
</dbReference>
<name>A0A9W9YCV1_9CNID</name>